<proteinExistence type="predicted"/>
<dbReference type="Proteomes" id="UP000019140">
    <property type="component" value="Unassembled WGS sequence"/>
</dbReference>
<evidence type="ECO:0000313" key="1">
    <source>
        <dbReference type="EMBL" id="ETX07211.1"/>
    </source>
</evidence>
<keyword evidence="2" id="KW-1185">Reference proteome</keyword>
<accession>W4MBD5</accession>
<gene>
    <name evidence="1" type="ORF">ETSY2_12550</name>
</gene>
<name>W4MBD5_9BACT</name>
<sequence>MIHEDRKFGVTEVASKQELQARLSSGPWPLCTAFQLGDLVFANSSRQGRERQEFSVIHNDQLIEVLSVNTMTPQELDMALEWLISGGETFMGIVEPVLEPGDSHRCSLC</sequence>
<dbReference type="EMBL" id="AZHX01000501">
    <property type="protein sequence ID" value="ETX07211.1"/>
    <property type="molecule type" value="Genomic_DNA"/>
</dbReference>
<comment type="caution">
    <text evidence="1">The sequence shown here is derived from an EMBL/GenBank/DDBJ whole genome shotgun (WGS) entry which is preliminary data.</text>
</comment>
<organism evidence="1 2">
    <name type="scientific">Candidatus Entotheonella gemina</name>
    <dbReference type="NCBI Taxonomy" id="1429439"/>
    <lineage>
        <taxon>Bacteria</taxon>
        <taxon>Pseudomonadati</taxon>
        <taxon>Nitrospinota/Tectimicrobiota group</taxon>
        <taxon>Candidatus Tectimicrobiota</taxon>
        <taxon>Candidatus Entotheonellia</taxon>
        <taxon>Candidatus Entotheonellales</taxon>
        <taxon>Candidatus Entotheonellaceae</taxon>
        <taxon>Candidatus Entotheonella</taxon>
    </lineage>
</organism>
<protein>
    <submittedName>
        <fullName evidence="1">Uncharacterized protein</fullName>
    </submittedName>
</protein>
<evidence type="ECO:0000313" key="2">
    <source>
        <dbReference type="Proteomes" id="UP000019140"/>
    </source>
</evidence>
<reference evidence="1 2" key="1">
    <citation type="journal article" date="2014" name="Nature">
        <title>An environmental bacterial taxon with a large and distinct metabolic repertoire.</title>
        <authorList>
            <person name="Wilson M.C."/>
            <person name="Mori T."/>
            <person name="Ruckert C."/>
            <person name="Uria A.R."/>
            <person name="Helf M.J."/>
            <person name="Takada K."/>
            <person name="Gernert C."/>
            <person name="Steffens U.A."/>
            <person name="Heycke N."/>
            <person name="Schmitt S."/>
            <person name="Rinke C."/>
            <person name="Helfrich E.J."/>
            <person name="Brachmann A.O."/>
            <person name="Gurgui C."/>
            <person name="Wakimoto T."/>
            <person name="Kracht M."/>
            <person name="Crusemann M."/>
            <person name="Hentschel U."/>
            <person name="Abe I."/>
            <person name="Matsunaga S."/>
            <person name="Kalinowski J."/>
            <person name="Takeyama H."/>
            <person name="Piel J."/>
        </authorList>
    </citation>
    <scope>NUCLEOTIDE SEQUENCE [LARGE SCALE GENOMIC DNA]</scope>
    <source>
        <strain evidence="2">TSY2</strain>
    </source>
</reference>
<dbReference type="AlphaFoldDB" id="W4MBD5"/>
<dbReference type="HOGENOM" id="CLU_2179033_0_0_7"/>